<dbReference type="Proteomes" id="UP000288716">
    <property type="component" value="Unassembled WGS sequence"/>
</dbReference>
<dbReference type="AlphaFoldDB" id="A0A443S1Q2"/>
<dbReference type="PANTHER" id="PTHR39959:SF2">
    <property type="entry name" value="RE44287P"/>
    <property type="match status" value="1"/>
</dbReference>
<dbReference type="PANTHER" id="PTHR39959">
    <property type="entry name" value="RE44287P-RELATED"/>
    <property type="match status" value="1"/>
</dbReference>
<feature type="non-terminal residue" evidence="1">
    <location>
        <position position="1"/>
    </location>
</feature>
<comment type="caution">
    <text evidence="1">The sequence shown here is derived from an EMBL/GenBank/DDBJ whole genome shotgun (WGS) entry which is preliminary data.</text>
</comment>
<gene>
    <name evidence="1" type="ORF">B4U80_01326</name>
</gene>
<dbReference type="OrthoDB" id="6757328at2759"/>
<keyword evidence="2" id="KW-1185">Reference proteome</keyword>
<name>A0A443S1Q2_9ACAR</name>
<proteinExistence type="predicted"/>
<reference evidence="1 2" key="1">
    <citation type="journal article" date="2018" name="Gigascience">
        <title>Genomes of trombidid mites reveal novel predicted allergens and laterally-transferred genes associated with secondary metabolism.</title>
        <authorList>
            <person name="Dong X."/>
            <person name="Chaisiri K."/>
            <person name="Xia D."/>
            <person name="Armstrong S.D."/>
            <person name="Fang Y."/>
            <person name="Donnelly M.J."/>
            <person name="Kadowaki T."/>
            <person name="McGarry J.W."/>
            <person name="Darby A.C."/>
            <person name="Makepeace B.L."/>
        </authorList>
    </citation>
    <scope>NUCLEOTIDE SEQUENCE [LARGE SCALE GENOMIC DNA]</scope>
    <source>
        <strain evidence="1">UoL-UT</strain>
    </source>
</reference>
<organism evidence="1 2">
    <name type="scientific">Leptotrombidium deliense</name>
    <dbReference type="NCBI Taxonomy" id="299467"/>
    <lineage>
        <taxon>Eukaryota</taxon>
        <taxon>Metazoa</taxon>
        <taxon>Ecdysozoa</taxon>
        <taxon>Arthropoda</taxon>
        <taxon>Chelicerata</taxon>
        <taxon>Arachnida</taxon>
        <taxon>Acari</taxon>
        <taxon>Acariformes</taxon>
        <taxon>Trombidiformes</taxon>
        <taxon>Prostigmata</taxon>
        <taxon>Anystina</taxon>
        <taxon>Parasitengona</taxon>
        <taxon>Trombiculoidea</taxon>
        <taxon>Trombiculidae</taxon>
        <taxon>Leptotrombidium</taxon>
    </lineage>
</organism>
<protein>
    <submittedName>
        <fullName evidence="1">Uncharacterized protein</fullName>
    </submittedName>
</protein>
<evidence type="ECO:0000313" key="1">
    <source>
        <dbReference type="EMBL" id="RWS21446.1"/>
    </source>
</evidence>
<sequence length="208" mass="23311">EWLSATIRFPYVGGLRTSDDESIVVMCRPQEKVIIMNRVLDLKGNQPASQKAIFTGEMQAFDANVNVFVKPEGMQTFAKQVPFKGTIEVGEDVQMRFEVRKGDGWNYAKVQDIVIHRVNNADDKQISKNASKVSQTPNIAYLVLADGCRNPVYSAIAPDQPKVEPNNPLAVTFNFQAFMFQEKSEEDSIRITAKIMACQQEKDCSSVL</sequence>
<accession>A0A443S1Q2</accession>
<dbReference type="VEuPathDB" id="VectorBase:LDEU010594"/>
<dbReference type="EMBL" id="NCKV01012183">
    <property type="protein sequence ID" value="RWS21446.1"/>
    <property type="molecule type" value="Genomic_DNA"/>
</dbReference>
<evidence type="ECO:0000313" key="2">
    <source>
        <dbReference type="Proteomes" id="UP000288716"/>
    </source>
</evidence>